<feature type="compositionally biased region" description="Basic residues" evidence="1">
    <location>
        <begin position="281"/>
        <end position="295"/>
    </location>
</feature>
<keyword evidence="4" id="KW-1185">Reference proteome</keyword>
<reference evidence="3" key="2">
    <citation type="submission" date="2022-10" db="EMBL/GenBank/DDBJ databases">
        <authorList>
            <consortium name="ENA_rothamsted_submissions"/>
            <consortium name="culmorum"/>
            <person name="King R."/>
        </authorList>
    </citation>
    <scope>NUCLEOTIDE SEQUENCE</scope>
</reference>
<keyword evidence="2" id="KW-0732">Signal</keyword>
<dbReference type="EMBL" id="OU893339">
    <property type="protein sequence ID" value="CAG9796022.1"/>
    <property type="molecule type" value="Genomic_DNA"/>
</dbReference>
<evidence type="ECO:0000313" key="3">
    <source>
        <dbReference type="EMBL" id="CAG9796022.1"/>
    </source>
</evidence>
<evidence type="ECO:0000256" key="2">
    <source>
        <dbReference type="SAM" id="SignalP"/>
    </source>
</evidence>
<dbReference type="OrthoDB" id="7394351at2759"/>
<accession>A0A9N9RFQ4</accession>
<evidence type="ECO:0000313" key="4">
    <source>
        <dbReference type="Proteomes" id="UP001153714"/>
    </source>
</evidence>
<protein>
    <submittedName>
        <fullName evidence="3">Uncharacterized protein</fullName>
    </submittedName>
</protein>
<name>A0A9N9RFQ4_9NEOP</name>
<reference evidence="3" key="1">
    <citation type="submission" date="2021-12" db="EMBL/GenBank/DDBJ databases">
        <authorList>
            <person name="King R."/>
        </authorList>
    </citation>
    <scope>NUCLEOTIDE SEQUENCE</scope>
</reference>
<feature type="signal peptide" evidence="2">
    <location>
        <begin position="1"/>
        <end position="16"/>
    </location>
</feature>
<dbReference type="AlphaFoldDB" id="A0A9N9RFQ4"/>
<feature type="region of interest" description="Disordered" evidence="1">
    <location>
        <begin position="258"/>
        <end position="295"/>
    </location>
</feature>
<proteinExistence type="predicted"/>
<sequence length="295" mass="32697">MQSCVVFILAIGAASTLRSGPYLPSGWRPKGMAFVLPTEVKKTENSQEDDIESEAFGTENLREYGPPANQDIYQAITKQELPDLYTERAFVEDNQISDDKQNAPPSDKETVVLRTNLFESEDAETEEVNPTSAIVTEDDANVITENVQVTEEVTASEIRGEDTTEVILKSTLSNTEEVNDLKSNIVFDEVVKELNTTVQVSSVQDDSSVVTSNELIINKAENEILVQEVKDVTEVGDTNLSSNVPEVDVQSFIGFKEYGPPRARADEETPETEGLNANENRRKRFSLKSTPVKKQ</sequence>
<gene>
    <name evidence="3" type="ORF">DIATSA_LOCUS13247</name>
</gene>
<evidence type="ECO:0000256" key="1">
    <source>
        <dbReference type="SAM" id="MobiDB-lite"/>
    </source>
</evidence>
<organism evidence="3 4">
    <name type="scientific">Diatraea saccharalis</name>
    <name type="common">sugarcane borer</name>
    <dbReference type="NCBI Taxonomy" id="40085"/>
    <lineage>
        <taxon>Eukaryota</taxon>
        <taxon>Metazoa</taxon>
        <taxon>Ecdysozoa</taxon>
        <taxon>Arthropoda</taxon>
        <taxon>Hexapoda</taxon>
        <taxon>Insecta</taxon>
        <taxon>Pterygota</taxon>
        <taxon>Neoptera</taxon>
        <taxon>Endopterygota</taxon>
        <taxon>Lepidoptera</taxon>
        <taxon>Glossata</taxon>
        <taxon>Ditrysia</taxon>
        <taxon>Pyraloidea</taxon>
        <taxon>Crambidae</taxon>
        <taxon>Crambinae</taxon>
        <taxon>Diatraea</taxon>
    </lineage>
</organism>
<dbReference type="Proteomes" id="UP001153714">
    <property type="component" value="Chromosome 8"/>
</dbReference>
<feature type="chain" id="PRO_5040279533" evidence="2">
    <location>
        <begin position="17"/>
        <end position="295"/>
    </location>
</feature>